<dbReference type="EC" id="2.7.6.5" evidence="2"/>
<feature type="domain" description="TGS" evidence="7">
    <location>
        <begin position="385"/>
        <end position="446"/>
    </location>
</feature>
<sequence>MLEKLIAMIEEYNPQCDVELVIRAYNFAENAHEGQYRKSGERYFIHPVEVAKILIELKMDSSTIAAALLHDVLEDTDRSYGLIKSEFGEEIAQLVEGVTKLTRLSFESKEERQAENLRKMFIAMAKDIRVILIKLADRLHNMRTLRFQTDEKKKEKASETLEIYAPIAHRLGISRIKWELEDICLRYLDPEGYYDLVEKVAIKRQDREKYINDVINTLNEKLEEFAIDGDISGRPKHFYSIYRKMTYQGKSFDEIFDFLAVRVIVDNIKDCYGVLGIVHTLWKPIPGRFKDYIAMPKPNLYQSLHTTVIGPKGEPVEIQIRTYEMHQIAEYGIAAHWKYKEGRNNQDHDGLSHKLSWLGQMMELEKEMKDPREFMESLKIDLFTNEVFVFTPKGEVINLPAGSTPIDFAYRIHSDIGNKCVGAKADGRIVPLDFKLKNGNIVEILTSSNSNGPSRDWLKIVKSSQAKNKIKQWFKRERREENIEKGMEILEREVRRQGFNQQEALQSKLLIQIAKRLGLNTEEDLYAAIGYGGIALSQIIPKIRDVIKKEQIKKEPVKDVIETERQYQQTAESKKKASRQSQGITVKGIDNIMVRFSKCCNPVPGDDIVGYITRGRGVSVHRRDCLNLIDNIESADRLIEVEWDTTKPIAFNAEIQVKANDRKGLLSEFTRILADNKSTVCALNARTNKERMAVINLTVEVDDIDQLDKLMQKFKNVQGVIDVHRVTT</sequence>
<dbReference type="SUPFAM" id="SSF109604">
    <property type="entry name" value="HD-domain/PDEase-like"/>
    <property type="match status" value="1"/>
</dbReference>
<dbReference type="PANTHER" id="PTHR21262:SF31">
    <property type="entry name" value="GTP PYROPHOSPHOKINASE"/>
    <property type="match status" value="1"/>
</dbReference>
<evidence type="ECO:0000256" key="2">
    <source>
        <dbReference type="ARBA" id="ARBA00013251"/>
    </source>
</evidence>
<proteinExistence type="inferred from homology"/>
<comment type="pathway">
    <text evidence="1">Purine metabolism; ppGpp biosynthesis; ppGpp from GTP: step 1/2.</text>
</comment>
<dbReference type="InterPro" id="IPR033655">
    <property type="entry name" value="TGS_RelA/SpoT"/>
</dbReference>
<evidence type="ECO:0000313" key="8">
    <source>
        <dbReference type="EMBL" id="KAB3527669.1"/>
    </source>
</evidence>
<comment type="caution">
    <text evidence="8">The sequence shown here is derived from an EMBL/GenBank/DDBJ whole genome shotgun (WGS) entry which is preliminary data.</text>
</comment>
<dbReference type="Gene3D" id="3.10.20.30">
    <property type="match status" value="1"/>
</dbReference>
<reference evidence="8 9" key="1">
    <citation type="submission" date="2019-10" db="EMBL/GenBank/DDBJ databases">
        <title>Alkaliphilus serpentinus sp. nov. and Alkaliphilus pronyensis sp. nov., two novel anaerobic alkaliphilic species isolated from the serpentinized-hosted hydrothermal field of the Prony Bay (New Caledonia).</title>
        <authorList>
            <person name="Postec A."/>
        </authorList>
    </citation>
    <scope>NUCLEOTIDE SEQUENCE [LARGE SCALE GENOMIC DNA]</scope>
    <source>
        <strain evidence="8 9">LacT</strain>
    </source>
</reference>
<evidence type="ECO:0000259" key="5">
    <source>
        <dbReference type="PROSITE" id="PS51671"/>
    </source>
</evidence>
<dbReference type="GO" id="GO:0008728">
    <property type="term" value="F:GTP diphosphokinase activity"/>
    <property type="evidence" value="ECO:0007669"/>
    <property type="project" value="UniProtKB-EC"/>
</dbReference>
<dbReference type="Proteomes" id="UP000465601">
    <property type="component" value="Unassembled WGS sequence"/>
</dbReference>
<dbReference type="CDD" id="cd00077">
    <property type="entry name" value="HDc"/>
    <property type="match status" value="1"/>
</dbReference>
<dbReference type="SUPFAM" id="SSF81301">
    <property type="entry name" value="Nucleotidyltransferase"/>
    <property type="match status" value="1"/>
</dbReference>
<organism evidence="8 9">
    <name type="scientific">Alkaliphilus serpentinus</name>
    <dbReference type="NCBI Taxonomy" id="1482731"/>
    <lineage>
        <taxon>Bacteria</taxon>
        <taxon>Bacillati</taxon>
        <taxon>Bacillota</taxon>
        <taxon>Clostridia</taxon>
        <taxon>Peptostreptococcales</taxon>
        <taxon>Natronincolaceae</taxon>
        <taxon>Alkaliphilus</taxon>
    </lineage>
</organism>
<dbReference type="SMART" id="SM00954">
    <property type="entry name" value="RelA_SpoT"/>
    <property type="match status" value="1"/>
</dbReference>
<feature type="domain" description="ACT" evidence="5">
    <location>
        <begin position="654"/>
        <end position="728"/>
    </location>
</feature>
<dbReference type="PROSITE" id="PS51671">
    <property type="entry name" value="ACT"/>
    <property type="match status" value="1"/>
</dbReference>
<evidence type="ECO:0000313" key="9">
    <source>
        <dbReference type="Proteomes" id="UP000465601"/>
    </source>
</evidence>
<dbReference type="InterPro" id="IPR002912">
    <property type="entry name" value="ACT_dom"/>
</dbReference>
<dbReference type="InterPro" id="IPR045865">
    <property type="entry name" value="ACT-like_dom_sf"/>
</dbReference>
<dbReference type="PROSITE" id="PS51880">
    <property type="entry name" value="TGS"/>
    <property type="match status" value="1"/>
</dbReference>
<protein>
    <recommendedName>
        <fullName evidence="2">GTP diphosphokinase</fullName>
        <ecNumber evidence="2">2.7.6.5</ecNumber>
    </recommendedName>
</protein>
<comment type="catalytic activity">
    <reaction evidence="3">
        <text>GTP + ATP = guanosine 3'-diphosphate 5'-triphosphate + AMP</text>
        <dbReference type="Rhea" id="RHEA:22088"/>
        <dbReference type="ChEBI" id="CHEBI:30616"/>
        <dbReference type="ChEBI" id="CHEBI:37565"/>
        <dbReference type="ChEBI" id="CHEBI:142410"/>
        <dbReference type="ChEBI" id="CHEBI:456215"/>
        <dbReference type="EC" id="2.7.6.5"/>
    </reaction>
</comment>
<dbReference type="InterPro" id="IPR004811">
    <property type="entry name" value="RelA/Spo_fam"/>
</dbReference>
<dbReference type="InterPro" id="IPR004095">
    <property type="entry name" value="TGS"/>
</dbReference>
<keyword evidence="8" id="KW-0378">Hydrolase</keyword>
<accession>A0A833M9G7</accession>
<dbReference type="Pfam" id="PF13328">
    <property type="entry name" value="HD_4"/>
    <property type="match status" value="1"/>
</dbReference>
<evidence type="ECO:0000256" key="1">
    <source>
        <dbReference type="ARBA" id="ARBA00004976"/>
    </source>
</evidence>
<dbReference type="FunFam" id="3.10.20.30:FF:000002">
    <property type="entry name" value="GTP pyrophosphokinase (RelA/SpoT)"/>
    <property type="match status" value="1"/>
</dbReference>
<dbReference type="Gene3D" id="3.30.70.260">
    <property type="match status" value="1"/>
</dbReference>
<dbReference type="PANTHER" id="PTHR21262">
    <property type="entry name" value="GUANOSINE-3',5'-BIS DIPHOSPHATE 3'-PYROPHOSPHOHYDROLASE"/>
    <property type="match status" value="1"/>
</dbReference>
<dbReference type="OrthoDB" id="9805041at2"/>
<dbReference type="GO" id="GO:0016787">
    <property type="term" value="F:hydrolase activity"/>
    <property type="evidence" value="ECO:0007669"/>
    <property type="project" value="UniProtKB-KW"/>
</dbReference>
<dbReference type="Pfam" id="PF02824">
    <property type="entry name" value="TGS"/>
    <property type="match status" value="1"/>
</dbReference>
<evidence type="ECO:0000259" key="6">
    <source>
        <dbReference type="PROSITE" id="PS51831"/>
    </source>
</evidence>
<dbReference type="PROSITE" id="PS51831">
    <property type="entry name" value="HD"/>
    <property type="match status" value="1"/>
</dbReference>
<dbReference type="Gene3D" id="3.30.460.10">
    <property type="entry name" value="Beta Polymerase, domain 2"/>
    <property type="match status" value="1"/>
</dbReference>
<dbReference type="EMBL" id="WBZB01000040">
    <property type="protein sequence ID" value="KAB3527669.1"/>
    <property type="molecule type" value="Genomic_DNA"/>
</dbReference>
<dbReference type="InterPro" id="IPR006674">
    <property type="entry name" value="HD_domain"/>
</dbReference>
<feature type="domain" description="HD" evidence="6">
    <location>
        <begin position="43"/>
        <end position="142"/>
    </location>
</feature>
<dbReference type="InterPro" id="IPR012676">
    <property type="entry name" value="TGS-like"/>
</dbReference>
<dbReference type="Pfam" id="PF04607">
    <property type="entry name" value="RelA_SpoT"/>
    <property type="match status" value="1"/>
</dbReference>
<comment type="function">
    <text evidence="4">In eubacteria ppGpp (guanosine 3'-diphosphate 5'-diphosphate) is a mediator of the stringent response that coordinates a variety of cellular activities in response to changes in nutritional abundance.</text>
</comment>
<dbReference type="NCBIfam" id="TIGR00691">
    <property type="entry name" value="spoT_relA"/>
    <property type="match status" value="1"/>
</dbReference>
<name>A0A833M9G7_9FIRM</name>
<dbReference type="InterPro" id="IPR003607">
    <property type="entry name" value="HD/PDEase_dom"/>
</dbReference>
<dbReference type="SUPFAM" id="SSF81271">
    <property type="entry name" value="TGS-like"/>
    <property type="match status" value="1"/>
</dbReference>
<comment type="similarity">
    <text evidence="4">Belongs to the relA/spoT family.</text>
</comment>
<dbReference type="SUPFAM" id="SSF55021">
    <property type="entry name" value="ACT-like"/>
    <property type="match status" value="1"/>
</dbReference>
<dbReference type="CDD" id="cd04876">
    <property type="entry name" value="ACT_RelA-SpoT"/>
    <property type="match status" value="1"/>
</dbReference>
<dbReference type="AlphaFoldDB" id="A0A833M9G7"/>
<gene>
    <name evidence="8" type="ORF">F8153_11855</name>
</gene>
<evidence type="ECO:0000259" key="7">
    <source>
        <dbReference type="PROSITE" id="PS51880"/>
    </source>
</evidence>
<dbReference type="SMART" id="SM00471">
    <property type="entry name" value="HDc"/>
    <property type="match status" value="1"/>
</dbReference>
<dbReference type="Pfam" id="PF19296">
    <property type="entry name" value="RelA_AH_RIS"/>
    <property type="match status" value="1"/>
</dbReference>
<evidence type="ECO:0000256" key="3">
    <source>
        <dbReference type="ARBA" id="ARBA00048244"/>
    </source>
</evidence>
<dbReference type="InterPro" id="IPR043519">
    <property type="entry name" value="NT_sf"/>
</dbReference>
<dbReference type="InterPro" id="IPR007685">
    <property type="entry name" value="RelA_SpoT"/>
</dbReference>
<dbReference type="FunFam" id="3.30.460.10:FF:000001">
    <property type="entry name" value="GTP pyrophosphokinase RelA"/>
    <property type="match status" value="1"/>
</dbReference>
<dbReference type="GO" id="GO:0005886">
    <property type="term" value="C:plasma membrane"/>
    <property type="evidence" value="ECO:0007669"/>
    <property type="project" value="TreeGrafter"/>
</dbReference>
<keyword evidence="9" id="KW-1185">Reference proteome</keyword>
<dbReference type="InterPro" id="IPR012675">
    <property type="entry name" value="Beta-grasp_dom_sf"/>
</dbReference>
<dbReference type="CDD" id="cd01668">
    <property type="entry name" value="TGS_RSH"/>
    <property type="match status" value="1"/>
</dbReference>
<dbReference type="FunFam" id="1.10.3210.10:FF:000001">
    <property type="entry name" value="GTP pyrophosphokinase RelA"/>
    <property type="match status" value="1"/>
</dbReference>
<dbReference type="InterPro" id="IPR045600">
    <property type="entry name" value="RelA/SpoT_AH_RIS"/>
</dbReference>
<dbReference type="Pfam" id="PF13291">
    <property type="entry name" value="ACT_4"/>
    <property type="match status" value="1"/>
</dbReference>
<dbReference type="UniPathway" id="UPA00908">
    <property type="reaction ID" value="UER00884"/>
</dbReference>
<dbReference type="GO" id="GO:0015970">
    <property type="term" value="P:guanosine tetraphosphate biosynthetic process"/>
    <property type="evidence" value="ECO:0007669"/>
    <property type="project" value="UniProtKB-UniPathway"/>
</dbReference>
<dbReference type="CDD" id="cd05399">
    <property type="entry name" value="NT_Rel-Spo_like"/>
    <property type="match status" value="1"/>
</dbReference>
<dbReference type="Gene3D" id="1.10.3210.10">
    <property type="entry name" value="Hypothetical protein af1432"/>
    <property type="match status" value="1"/>
</dbReference>
<evidence type="ECO:0000256" key="4">
    <source>
        <dbReference type="RuleBase" id="RU003847"/>
    </source>
</evidence>